<name>A0AA88GV73_NAELO</name>
<dbReference type="RefSeq" id="XP_044550443.1">
    <property type="nucleotide sequence ID" value="XM_044691586.1"/>
</dbReference>
<dbReference type="Proteomes" id="UP000816034">
    <property type="component" value="Unassembled WGS sequence"/>
</dbReference>
<feature type="compositionally biased region" description="Low complexity" evidence="1">
    <location>
        <begin position="199"/>
        <end position="208"/>
    </location>
</feature>
<evidence type="ECO:0000313" key="3">
    <source>
        <dbReference type="Proteomes" id="UP000816034"/>
    </source>
</evidence>
<dbReference type="AlphaFoldDB" id="A0AA88GV73"/>
<sequence>MNPPPNQPPADITLTHNGVAYRASLFYGYIMYNGVRYNTLNSFCDRVAAQAGAYNNGNFQGRIQLSKGTNNFIYANIRPLSGTHDELLRNLYNYVTNPPITQQEAIQPIAEPPTHTQLQQPTLGNPYQRISSLINTAPPITQQLTRQQEATQSTAEPPTHTQLQQPTLGNPYQRISSLINTAPPITQQEATQPIAEPPTQTQLQQQQTHDNPFHRISTLIDEQRNDSLSFVDDELLYQLSTLMKALTLGVSSAAMREAKVKVSAAISQLKAVKDQEDQDDVE</sequence>
<feature type="region of interest" description="Disordered" evidence="1">
    <location>
        <begin position="188"/>
        <end position="209"/>
    </location>
</feature>
<dbReference type="EMBL" id="PYSW02000015">
    <property type="protein sequence ID" value="KAG2386451.1"/>
    <property type="molecule type" value="Genomic_DNA"/>
</dbReference>
<proteinExistence type="predicted"/>
<accession>A0AA88GV73</accession>
<organism evidence="2 3">
    <name type="scientific">Naegleria lovaniensis</name>
    <name type="common">Amoeba</name>
    <dbReference type="NCBI Taxonomy" id="51637"/>
    <lineage>
        <taxon>Eukaryota</taxon>
        <taxon>Discoba</taxon>
        <taxon>Heterolobosea</taxon>
        <taxon>Tetramitia</taxon>
        <taxon>Eutetramitia</taxon>
        <taxon>Vahlkampfiidae</taxon>
        <taxon>Naegleria</taxon>
    </lineage>
</organism>
<keyword evidence="3" id="KW-1185">Reference proteome</keyword>
<reference evidence="2 3" key="1">
    <citation type="journal article" date="2018" name="BMC Genomics">
        <title>The genome of Naegleria lovaniensis, the basis for a comparative approach to unravel pathogenicity factors of the human pathogenic amoeba N. fowleri.</title>
        <authorList>
            <person name="Liechti N."/>
            <person name="Schurch N."/>
            <person name="Bruggmann R."/>
            <person name="Wittwer M."/>
        </authorList>
    </citation>
    <scope>NUCLEOTIDE SEQUENCE [LARGE SCALE GENOMIC DNA]</scope>
    <source>
        <strain evidence="2 3">ATCC 30569</strain>
    </source>
</reference>
<comment type="caution">
    <text evidence="2">The sequence shown here is derived from an EMBL/GenBank/DDBJ whole genome shotgun (WGS) entry which is preliminary data.</text>
</comment>
<evidence type="ECO:0000313" key="2">
    <source>
        <dbReference type="EMBL" id="KAG2386451.1"/>
    </source>
</evidence>
<protein>
    <submittedName>
        <fullName evidence="2">Uncharacterized protein</fullName>
    </submittedName>
</protein>
<feature type="region of interest" description="Disordered" evidence="1">
    <location>
        <begin position="142"/>
        <end position="168"/>
    </location>
</feature>
<gene>
    <name evidence="2" type="ORF">C9374_002195</name>
</gene>
<evidence type="ECO:0000256" key="1">
    <source>
        <dbReference type="SAM" id="MobiDB-lite"/>
    </source>
</evidence>
<dbReference type="GeneID" id="68094651"/>